<evidence type="ECO:0000256" key="1">
    <source>
        <dbReference type="ARBA" id="ARBA00022514"/>
    </source>
</evidence>
<dbReference type="PANTHER" id="PTHR12015:SF108">
    <property type="entry name" value="C-C MOTIF CHEMOKINE 20"/>
    <property type="match status" value="1"/>
</dbReference>
<dbReference type="GO" id="GO:0008009">
    <property type="term" value="F:chemokine activity"/>
    <property type="evidence" value="ECO:0007669"/>
    <property type="project" value="InterPro"/>
</dbReference>
<dbReference type="Pfam" id="PF00048">
    <property type="entry name" value="IL8"/>
    <property type="match status" value="1"/>
</dbReference>
<dbReference type="InterPro" id="IPR039809">
    <property type="entry name" value="Chemokine_b/g/d"/>
</dbReference>
<reference evidence="4" key="1">
    <citation type="submission" date="2025-08" db="UniProtKB">
        <authorList>
            <consortium name="Ensembl"/>
        </authorList>
    </citation>
    <scope>IDENTIFICATION</scope>
</reference>
<sequence length="143" mass="16395">MLKTIGRLNKRLGVADFVIFFSDLYGPTASTDEQRLTPPSEFSSEADRVAKVPTTPRNQKVNVNQPDQHRIIDSSREIFLQQVFIQAEILPMNKKLISSYSMTDNRCAKRAVILITHRKRNICADPSQPWVKNLMNFLDINSF</sequence>
<protein>
    <recommendedName>
        <fullName evidence="3">Chemokine interleukin-8-like domain-containing protein</fullName>
    </recommendedName>
</protein>
<proteinExistence type="predicted"/>
<evidence type="ECO:0000313" key="4">
    <source>
        <dbReference type="Ensembl" id="ENSXCOP00000007356.1"/>
    </source>
</evidence>
<dbReference type="AlphaFoldDB" id="A0A3B5LCC3"/>
<dbReference type="Proteomes" id="UP000261380">
    <property type="component" value="Unplaced"/>
</dbReference>
<feature type="domain" description="Chemokine interleukin-8-like" evidence="3">
    <location>
        <begin position="80"/>
        <end position="138"/>
    </location>
</feature>
<organism evidence="4 5">
    <name type="scientific">Xiphophorus couchianus</name>
    <name type="common">Monterrey platyfish</name>
    <dbReference type="NCBI Taxonomy" id="32473"/>
    <lineage>
        <taxon>Eukaryota</taxon>
        <taxon>Metazoa</taxon>
        <taxon>Chordata</taxon>
        <taxon>Craniata</taxon>
        <taxon>Vertebrata</taxon>
        <taxon>Euteleostomi</taxon>
        <taxon>Actinopterygii</taxon>
        <taxon>Neopterygii</taxon>
        <taxon>Teleostei</taxon>
        <taxon>Neoteleostei</taxon>
        <taxon>Acanthomorphata</taxon>
        <taxon>Ovalentaria</taxon>
        <taxon>Atherinomorphae</taxon>
        <taxon>Cyprinodontiformes</taxon>
        <taxon>Poeciliidae</taxon>
        <taxon>Poeciliinae</taxon>
        <taxon>Xiphophorus</taxon>
    </lineage>
</organism>
<evidence type="ECO:0000256" key="2">
    <source>
        <dbReference type="SAM" id="MobiDB-lite"/>
    </source>
</evidence>
<dbReference type="InterPro" id="IPR001811">
    <property type="entry name" value="Chemokine_IL8-like_dom"/>
</dbReference>
<dbReference type="GeneTree" id="ENSGT00940000176978"/>
<dbReference type="GO" id="GO:0005615">
    <property type="term" value="C:extracellular space"/>
    <property type="evidence" value="ECO:0007669"/>
    <property type="project" value="UniProtKB-KW"/>
</dbReference>
<dbReference type="CDD" id="cd00272">
    <property type="entry name" value="Chemokine_CC"/>
    <property type="match status" value="1"/>
</dbReference>
<dbReference type="PANTHER" id="PTHR12015">
    <property type="entry name" value="SMALL INDUCIBLE CYTOKINE A"/>
    <property type="match status" value="1"/>
</dbReference>
<dbReference type="InterPro" id="IPR036048">
    <property type="entry name" value="Interleukin_8-like_sf"/>
</dbReference>
<accession>A0A3B5LCC3</accession>
<reference evidence="4" key="2">
    <citation type="submission" date="2025-09" db="UniProtKB">
        <authorList>
            <consortium name="Ensembl"/>
        </authorList>
    </citation>
    <scope>IDENTIFICATION</scope>
</reference>
<keyword evidence="5" id="KW-1185">Reference proteome</keyword>
<dbReference type="Gene3D" id="2.40.50.40">
    <property type="match status" value="1"/>
</dbReference>
<dbReference type="SMART" id="SM00199">
    <property type="entry name" value="SCY"/>
    <property type="match status" value="1"/>
</dbReference>
<dbReference type="STRING" id="32473.ENSXCOP00000007356"/>
<dbReference type="GO" id="GO:0006955">
    <property type="term" value="P:immune response"/>
    <property type="evidence" value="ECO:0007669"/>
    <property type="project" value="InterPro"/>
</dbReference>
<keyword evidence="1" id="KW-0202">Cytokine</keyword>
<evidence type="ECO:0000313" key="5">
    <source>
        <dbReference type="Proteomes" id="UP000261380"/>
    </source>
</evidence>
<name>A0A3B5LCC3_9TELE</name>
<dbReference type="SUPFAM" id="SSF54117">
    <property type="entry name" value="Interleukin 8-like chemokines"/>
    <property type="match status" value="1"/>
</dbReference>
<dbReference type="Ensembl" id="ENSXCOT00000007451.1">
    <property type="protein sequence ID" value="ENSXCOP00000007356.1"/>
    <property type="gene ID" value="ENSXCOG00000005682.1"/>
</dbReference>
<feature type="region of interest" description="Disordered" evidence="2">
    <location>
        <begin position="30"/>
        <end position="49"/>
    </location>
</feature>
<evidence type="ECO:0000259" key="3">
    <source>
        <dbReference type="SMART" id="SM00199"/>
    </source>
</evidence>